<evidence type="ECO:0000313" key="7">
    <source>
        <dbReference type="Proteomes" id="UP000694680"/>
    </source>
</evidence>
<dbReference type="AlphaFoldDB" id="A0A8C5DXW9"/>
<dbReference type="Gene3D" id="1.20.5.500">
    <property type="entry name" value="Single helix bin"/>
    <property type="match status" value="1"/>
</dbReference>
<dbReference type="GO" id="GO:0005882">
    <property type="term" value="C:intermediate filament"/>
    <property type="evidence" value="ECO:0007669"/>
    <property type="project" value="UniProtKB-KW"/>
</dbReference>
<dbReference type="GO" id="GO:0045109">
    <property type="term" value="P:intermediate filament organization"/>
    <property type="evidence" value="ECO:0007669"/>
    <property type="project" value="TreeGrafter"/>
</dbReference>
<dbReference type="Gene3D" id="1.20.5.1160">
    <property type="entry name" value="Vasodilator-stimulated phosphoprotein"/>
    <property type="match status" value="1"/>
</dbReference>
<dbReference type="Gene3D" id="1.20.5.170">
    <property type="match status" value="1"/>
</dbReference>
<dbReference type="GO" id="GO:0005200">
    <property type="term" value="F:structural constituent of cytoskeleton"/>
    <property type="evidence" value="ECO:0007669"/>
    <property type="project" value="TreeGrafter"/>
</dbReference>
<reference evidence="6" key="3">
    <citation type="submission" date="2025-09" db="UniProtKB">
        <authorList>
            <consortium name="Ensembl"/>
        </authorList>
    </citation>
    <scope>IDENTIFICATION</scope>
</reference>
<dbReference type="FunFam" id="1.20.5.1160:FF:000001">
    <property type="entry name" value="Keratin type II"/>
    <property type="match status" value="1"/>
</dbReference>
<reference evidence="6" key="2">
    <citation type="submission" date="2025-08" db="UniProtKB">
        <authorList>
            <consortium name="Ensembl"/>
        </authorList>
    </citation>
    <scope>IDENTIFICATION</scope>
</reference>
<evidence type="ECO:0000256" key="1">
    <source>
        <dbReference type="ARBA" id="ARBA00022754"/>
    </source>
</evidence>
<dbReference type="FunFam" id="1.20.5.170:FF:000002">
    <property type="entry name" value="Type I keratin KA11"/>
    <property type="match status" value="1"/>
</dbReference>
<proteinExistence type="predicted"/>
<dbReference type="PANTHER" id="PTHR45652:SF11">
    <property type="entry name" value="NOTOCHORD GRANULAR SURFACE"/>
    <property type="match status" value="1"/>
</dbReference>
<dbReference type="SMART" id="SM01391">
    <property type="entry name" value="Filament"/>
    <property type="match status" value="1"/>
</dbReference>
<keyword evidence="1" id="KW-0403">Intermediate filament</keyword>
<dbReference type="Ensembl" id="ENSGWIT00000014907.1">
    <property type="protein sequence ID" value="ENSGWIP00000013438.1"/>
    <property type="gene ID" value="ENSGWIG00000007669.1"/>
</dbReference>
<feature type="region of interest" description="Disordered" evidence="4">
    <location>
        <begin position="470"/>
        <end position="533"/>
    </location>
</feature>
<name>A0A8C5DXW9_GOUWI</name>
<dbReference type="PROSITE" id="PS51842">
    <property type="entry name" value="IF_ROD_2"/>
    <property type="match status" value="1"/>
</dbReference>
<dbReference type="Proteomes" id="UP000694680">
    <property type="component" value="Chromosome 16"/>
</dbReference>
<feature type="coiled-coil region" evidence="3">
    <location>
        <begin position="317"/>
        <end position="390"/>
    </location>
</feature>
<sequence>MSRSPERISSYRRHFEDSSTSTYQVRVSSPSPTRRDSRRASTGFSCRDGSIRMASVGRRTASAARRSRVVGAGVSAGAMVCVGPRGEVPMDLDVASAENQEFLNTRSSERQEMVVLNDRLAVYIDKVRSLEQQNKLLEAEIQGYQNRFAKPTGLRLLYEEELRQLKKVAEQMKIQRDISLVAKDSQAAQLEAIKIKYEEALEQRKKAELEIEAFRPDVDKATSSRIALEKRLEQLEAEIEFLKRIHQQEIDELMKQIYAAHVTVQSAFALPDLAAALKQIQQQYDDIAAKNLQEMDSWYKNKFEDITKKTSGHVDRVRSFREEMAGAKKDIQSKERDLDSLRTRNEALEAQIREMQEKHKKELEDLQARIEALQLELKSTKQKIALHLREYQELLNVKMALEIEITTYRKLIEGEDLRLTGMMQTLSFTGCSTSAIGSGMSFSGGGMGGSGGGMGGSGGGLSSVGGGMGGGNISGAAEDKRSRGGQGGGVAAGGTGGTGGRMATDGPSDKAGLTGRSAKSAGNGNKTGGIGGDIGDVASGVSSGGGRVGGKEIHGIGAGNLGTGARGLSTRAGSEGTDVGGLGADVGRKAGTDTSIGGGKMAGTDTSIGVGKMTGTDTSIGVGKMAGTDTSIGVGKMAGTDTSIGVGKMADTDTSIGGVIVGAGSLVPGGVGTMVFGAGSRGVASEGGAGNGTTRSNVIAANGPELSRGSGGLNEGKIGGGFGGDSVGTGQNGLDAIRGGVGNGAVLSGVGGPREMGGDNNTMSGLGLEGSEGYDSSGTYSEQAVELTERRTVLIR</sequence>
<feature type="coiled-coil region" evidence="3">
    <location>
        <begin position="113"/>
        <end position="252"/>
    </location>
</feature>
<feature type="region of interest" description="Disordered" evidence="4">
    <location>
        <begin position="684"/>
        <end position="714"/>
    </location>
</feature>
<feature type="domain" description="IF rod" evidence="5">
    <location>
        <begin position="109"/>
        <end position="419"/>
    </location>
</feature>
<evidence type="ECO:0000313" key="6">
    <source>
        <dbReference type="Ensembl" id="ENSGWIP00000013438.1"/>
    </source>
</evidence>
<protein>
    <submittedName>
        <fullName evidence="6">Desmin-like</fullName>
    </submittedName>
</protein>
<dbReference type="SUPFAM" id="SSF64593">
    <property type="entry name" value="Intermediate filament protein, coiled coil region"/>
    <property type="match status" value="2"/>
</dbReference>
<dbReference type="GO" id="GO:0005737">
    <property type="term" value="C:cytoplasm"/>
    <property type="evidence" value="ECO:0007669"/>
    <property type="project" value="TreeGrafter"/>
</dbReference>
<evidence type="ECO:0000256" key="2">
    <source>
        <dbReference type="ARBA" id="ARBA00023054"/>
    </source>
</evidence>
<keyword evidence="2 3" id="KW-0175">Coiled coil</keyword>
<evidence type="ECO:0000256" key="4">
    <source>
        <dbReference type="SAM" id="MobiDB-lite"/>
    </source>
</evidence>
<keyword evidence="7" id="KW-1185">Reference proteome</keyword>
<reference evidence="6" key="1">
    <citation type="submission" date="2020-06" db="EMBL/GenBank/DDBJ databases">
        <authorList>
            <consortium name="Wellcome Sanger Institute Data Sharing"/>
        </authorList>
    </citation>
    <scope>NUCLEOTIDE SEQUENCE [LARGE SCALE GENOMIC DNA]</scope>
</reference>
<dbReference type="PANTHER" id="PTHR45652">
    <property type="entry name" value="GLIAL FIBRILLARY ACIDIC PROTEIN"/>
    <property type="match status" value="1"/>
</dbReference>
<dbReference type="InterPro" id="IPR039008">
    <property type="entry name" value="IF_rod_dom"/>
</dbReference>
<accession>A0A8C5DXW9</accession>
<gene>
    <name evidence="6" type="primary">zgc:172323</name>
</gene>
<organism evidence="6 7">
    <name type="scientific">Gouania willdenowi</name>
    <name type="common">Blunt-snouted clingfish</name>
    <name type="synonym">Lepadogaster willdenowi</name>
    <dbReference type="NCBI Taxonomy" id="441366"/>
    <lineage>
        <taxon>Eukaryota</taxon>
        <taxon>Metazoa</taxon>
        <taxon>Chordata</taxon>
        <taxon>Craniata</taxon>
        <taxon>Vertebrata</taxon>
        <taxon>Euteleostomi</taxon>
        <taxon>Actinopterygii</taxon>
        <taxon>Neopterygii</taxon>
        <taxon>Teleostei</taxon>
        <taxon>Neoteleostei</taxon>
        <taxon>Acanthomorphata</taxon>
        <taxon>Ovalentaria</taxon>
        <taxon>Blenniimorphae</taxon>
        <taxon>Blenniiformes</taxon>
        <taxon>Gobiesocoidei</taxon>
        <taxon>Gobiesocidae</taxon>
        <taxon>Gobiesocinae</taxon>
        <taxon>Gouania</taxon>
    </lineage>
</organism>
<dbReference type="Pfam" id="PF00038">
    <property type="entry name" value="Filament"/>
    <property type="match status" value="1"/>
</dbReference>
<evidence type="ECO:0000256" key="3">
    <source>
        <dbReference type="SAM" id="Coils"/>
    </source>
</evidence>
<dbReference type="InterPro" id="IPR050405">
    <property type="entry name" value="Intermediate_filament"/>
</dbReference>
<feature type="region of interest" description="Disordered" evidence="4">
    <location>
        <begin position="1"/>
        <end position="45"/>
    </location>
</feature>
<evidence type="ECO:0000259" key="5">
    <source>
        <dbReference type="PROSITE" id="PS51842"/>
    </source>
</evidence>
<feature type="compositionally biased region" description="Gly residues" evidence="4">
    <location>
        <begin position="484"/>
        <end position="500"/>
    </location>
</feature>